<organism evidence="14 15">
    <name type="scientific">Rhizopus delemar (strain RA 99-880 / ATCC MYA-4621 / FGSC 9543 / NRRL 43880)</name>
    <name type="common">Mucormycosis agent</name>
    <name type="synonym">Rhizopus arrhizus var. delemar</name>
    <dbReference type="NCBI Taxonomy" id="246409"/>
    <lineage>
        <taxon>Eukaryota</taxon>
        <taxon>Fungi</taxon>
        <taxon>Fungi incertae sedis</taxon>
        <taxon>Mucoromycota</taxon>
        <taxon>Mucoromycotina</taxon>
        <taxon>Mucoromycetes</taxon>
        <taxon>Mucorales</taxon>
        <taxon>Mucorineae</taxon>
        <taxon>Rhizopodaceae</taxon>
        <taxon>Rhizopus</taxon>
    </lineage>
</organism>
<dbReference type="GO" id="GO:0005789">
    <property type="term" value="C:endoplasmic reticulum membrane"/>
    <property type="evidence" value="ECO:0007669"/>
    <property type="project" value="TreeGrafter"/>
</dbReference>
<evidence type="ECO:0000256" key="4">
    <source>
        <dbReference type="ARBA" id="ARBA00022692"/>
    </source>
</evidence>
<keyword evidence="10 13" id="KW-0472">Membrane</keyword>
<keyword evidence="7" id="KW-0560">Oxidoreductase</keyword>
<evidence type="ECO:0000256" key="7">
    <source>
        <dbReference type="ARBA" id="ARBA00023002"/>
    </source>
</evidence>
<dbReference type="InterPro" id="IPR018083">
    <property type="entry name" value="Sterol_reductase_CS"/>
</dbReference>
<dbReference type="eggNOG" id="KOG1435">
    <property type="taxonomic scope" value="Eukaryota"/>
</dbReference>
<gene>
    <name evidence="14" type="ORF">RO3G_15373</name>
</gene>
<comment type="subcellular location">
    <subcellularLocation>
        <location evidence="1">Membrane</location>
        <topology evidence="1">Multi-pass membrane protein</topology>
    </subcellularLocation>
</comment>
<dbReference type="RefSeq" id="XP_067526058.1">
    <property type="nucleotide sequence ID" value="XM_067669957.1"/>
</dbReference>
<feature type="transmembrane region" description="Helical" evidence="13">
    <location>
        <begin position="232"/>
        <end position="251"/>
    </location>
</feature>
<keyword evidence="15" id="KW-1185">Reference proteome</keyword>
<dbReference type="OMA" id="PNYMGDL"/>
<dbReference type="AlphaFoldDB" id="I1CQD2"/>
<dbReference type="STRING" id="246409.I1CQD2"/>
<evidence type="ECO:0000256" key="13">
    <source>
        <dbReference type="SAM" id="Phobius"/>
    </source>
</evidence>
<keyword evidence="8" id="KW-0756">Sterol biosynthesis</keyword>
<dbReference type="OrthoDB" id="5326588at2759"/>
<dbReference type="FunCoup" id="I1CQD2">
    <property type="interactions" value="193"/>
</dbReference>
<evidence type="ECO:0008006" key="16">
    <source>
        <dbReference type="Google" id="ProtNLM"/>
    </source>
</evidence>
<evidence type="ECO:0000256" key="10">
    <source>
        <dbReference type="ARBA" id="ARBA00023136"/>
    </source>
</evidence>
<feature type="transmembrane region" description="Helical" evidence="13">
    <location>
        <begin position="46"/>
        <end position="63"/>
    </location>
</feature>
<reference evidence="14 15" key="1">
    <citation type="journal article" date="2009" name="PLoS Genet.">
        <title>Genomic analysis of the basal lineage fungus Rhizopus oryzae reveals a whole-genome duplication.</title>
        <authorList>
            <person name="Ma L.-J."/>
            <person name="Ibrahim A.S."/>
            <person name="Skory C."/>
            <person name="Grabherr M.G."/>
            <person name="Burger G."/>
            <person name="Butler M."/>
            <person name="Elias M."/>
            <person name="Idnurm A."/>
            <person name="Lang B.F."/>
            <person name="Sone T."/>
            <person name="Abe A."/>
            <person name="Calvo S.E."/>
            <person name="Corrochano L.M."/>
            <person name="Engels R."/>
            <person name="Fu J."/>
            <person name="Hansberg W."/>
            <person name="Kim J.-M."/>
            <person name="Kodira C.D."/>
            <person name="Koehrsen M.J."/>
            <person name="Liu B."/>
            <person name="Miranda-Saavedra D."/>
            <person name="O'Leary S."/>
            <person name="Ortiz-Castellanos L."/>
            <person name="Poulter R."/>
            <person name="Rodriguez-Romero J."/>
            <person name="Ruiz-Herrera J."/>
            <person name="Shen Y.-Q."/>
            <person name="Zeng Q."/>
            <person name="Galagan J."/>
            <person name="Birren B.W."/>
            <person name="Cuomo C.A."/>
            <person name="Wickes B.L."/>
        </authorList>
    </citation>
    <scope>NUCLEOTIDE SEQUENCE [LARGE SCALE GENOMIC DNA]</scope>
    <source>
        <strain evidence="15">RA 99-880 / ATCC MYA-4621 / FGSC 9543 / NRRL 43880</strain>
    </source>
</reference>
<dbReference type="Pfam" id="PF01222">
    <property type="entry name" value="ERG4_ERG24"/>
    <property type="match status" value="1"/>
</dbReference>
<dbReference type="EMBL" id="CH476747">
    <property type="protein sequence ID" value="EIE90662.1"/>
    <property type="molecule type" value="Genomic_DNA"/>
</dbReference>
<evidence type="ECO:0000256" key="2">
    <source>
        <dbReference type="ARBA" id="ARBA00005402"/>
    </source>
</evidence>
<keyword evidence="3" id="KW-0444">Lipid biosynthesis</keyword>
<dbReference type="VEuPathDB" id="FungiDB:RO3G_15373"/>
<feature type="transmembrane region" description="Helical" evidence="13">
    <location>
        <begin position="163"/>
        <end position="182"/>
    </location>
</feature>
<evidence type="ECO:0000256" key="12">
    <source>
        <dbReference type="ARBA" id="ARBA00023221"/>
    </source>
</evidence>
<proteinExistence type="inferred from homology"/>
<keyword evidence="12" id="KW-0753">Steroid metabolism</keyword>
<feature type="transmembrane region" description="Helical" evidence="13">
    <location>
        <begin position="78"/>
        <end position="98"/>
    </location>
</feature>
<evidence type="ECO:0000313" key="14">
    <source>
        <dbReference type="EMBL" id="EIE90662.1"/>
    </source>
</evidence>
<evidence type="ECO:0000313" key="15">
    <source>
        <dbReference type="Proteomes" id="UP000009138"/>
    </source>
</evidence>
<dbReference type="GeneID" id="93622338"/>
<dbReference type="Proteomes" id="UP000009138">
    <property type="component" value="Unassembled WGS sequence"/>
</dbReference>
<evidence type="ECO:0000256" key="11">
    <source>
        <dbReference type="ARBA" id="ARBA00023166"/>
    </source>
</evidence>
<keyword evidence="5" id="KW-0752">Steroid biosynthesis</keyword>
<evidence type="ECO:0000256" key="3">
    <source>
        <dbReference type="ARBA" id="ARBA00022516"/>
    </source>
</evidence>
<dbReference type="PANTHER" id="PTHR21257">
    <property type="entry name" value="DELTA(14)-STEROL REDUCTASE"/>
    <property type="match status" value="1"/>
</dbReference>
<comment type="similarity">
    <text evidence="2">Belongs to the ERG4/ERG24 family.</text>
</comment>
<dbReference type="PROSITE" id="PS01017">
    <property type="entry name" value="STEROL_REDUCT_1"/>
    <property type="match status" value="1"/>
</dbReference>
<evidence type="ECO:0000256" key="1">
    <source>
        <dbReference type="ARBA" id="ARBA00004141"/>
    </source>
</evidence>
<sequence>MSVFSLQDFLIYCGFVGMLALFYFILPGDNIPGTLLRDGTRLKYKMNGFSSFHTTLFVALYFLKSTGLKPLEYVYDHYIGLAFASIIFSYIISFFVYFNSFGRNKLLALGGNSGNWLYDFMIGRELNPRIGSFDIKFFTELRPGLIGWLVINYCLAAKQYMDLGYITNSMMLVQFFQSWYVIDSLWNEEAVLTTMDITTDGFGFMLAFGLYTWVPFTYTLQARYLVDFPRTISWFEFGAILFLNFLGYYIFRELKYIKTETGSKLIISGWWGMSRHINYLGDWLMALSWSLPCGFGSIIPYFYPVYFAILLLHRERRDDHKCRTKYGKDWEKYCKTVKYRIIPGIY</sequence>
<feature type="transmembrane region" description="Helical" evidence="13">
    <location>
        <begin position="6"/>
        <end position="26"/>
    </location>
</feature>
<dbReference type="InParanoid" id="I1CQD2"/>
<dbReference type="Gene3D" id="1.20.120.1630">
    <property type="match status" value="1"/>
</dbReference>
<keyword evidence="6 13" id="KW-1133">Transmembrane helix</keyword>
<keyword evidence="4 13" id="KW-0812">Transmembrane</keyword>
<keyword evidence="11" id="KW-1207">Sterol metabolism</keyword>
<feature type="transmembrane region" description="Helical" evidence="13">
    <location>
        <begin position="289"/>
        <end position="312"/>
    </location>
</feature>
<accession>I1CQD2</accession>
<keyword evidence="9" id="KW-0443">Lipid metabolism</keyword>
<dbReference type="InterPro" id="IPR001171">
    <property type="entry name" value="ERG24_DHCR-like"/>
</dbReference>
<protein>
    <recommendedName>
        <fullName evidence="16">ERG4/ERG24 ergosterol biosynthesis protein</fullName>
    </recommendedName>
</protein>
<dbReference type="GO" id="GO:0050613">
    <property type="term" value="F:Delta14-sterol reductase activity"/>
    <property type="evidence" value="ECO:0007669"/>
    <property type="project" value="UniProtKB-ARBA"/>
</dbReference>
<dbReference type="PROSITE" id="PS01018">
    <property type="entry name" value="STEROL_REDUCT_2"/>
    <property type="match status" value="1"/>
</dbReference>
<evidence type="ECO:0000256" key="5">
    <source>
        <dbReference type="ARBA" id="ARBA00022955"/>
    </source>
</evidence>
<feature type="transmembrane region" description="Helical" evidence="13">
    <location>
        <begin position="202"/>
        <end position="220"/>
    </location>
</feature>
<evidence type="ECO:0000256" key="6">
    <source>
        <dbReference type="ARBA" id="ARBA00022989"/>
    </source>
</evidence>
<name>I1CQD2_RHIO9</name>
<dbReference type="GO" id="GO:0006696">
    <property type="term" value="P:ergosterol biosynthetic process"/>
    <property type="evidence" value="ECO:0007669"/>
    <property type="project" value="TreeGrafter"/>
</dbReference>
<evidence type="ECO:0000256" key="9">
    <source>
        <dbReference type="ARBA" id="ARBA00023098"/>
    </source>
</evidence>
<dbReference type="PANTHER" id="PTHR21257:SF52">
    <property type="entry name" value="DELTA(14)-STEROL REDUCTASE TM7SF2"/>
    <property type="match status" value="1"/>
</dbReference>
<evidence type="ECO:0000256" key="8">
    <source>
        <dbReference type="ARBA" id="ARBA00023011"/>
    </source>
</evidence>